<feature type="domain" description="Major facilitator superfamily (MFS) profile" evidence="13">
    <location>
        <begin position="571"/>
        <end position="1027"/>
    </location>
</feature>
<feature type="transmembrane region" description="Helical" evidence="12">
    <location>
        <begin position="839"/>
        <end position="858"/>
    </location>
</feature>
<evidence type="ECO:0000256" key="4">
    <source>
        <dbReference type="ARBA" id="ARBA00022630"/>
    </source>
</evidence>
<evidence type="ECO:0000256" key="12">
    <source>
        <dbReference type="SAM" id="Phobius"/>
    </source>
</evidence>
<reference evidence="14 15" key="1">
    <citation type="submission" date="2014-06" db="EMBL/GenBank/DDBJ databases">
        <title>The Genome of the Aflatoxigenic Filamentous Fungus Aspergillus nomius.</title>
        <authorList>
            <person name="Moore M.G."/>
            <person name="Shannon B.M."/>
            <person name="Brian M.M."/>
        </authorList>
    </citation>
    <scope>NUCLEOTIDE SEQUENCE [LARGE SCALE GENOMIC DNA]</scope>
    <source>
        <strain evidence="14 15">NRRL 13137</strain>
    </source>
</reference>
<name>A0A0L1JFN7_ASPN3</name>
<feature type="transmembrane region" description="Helical" evidence="12">
    <location>
        <begin position="970"/>
        <end position="990"/>
    </location>
</feature>
<feature type="region of interest" description="Disordered" evidence="11">
    <location>
        <begin position="1001"/>
        <end position="1027"/>
    </location>
</feature>
<keyword evidence="4" id="KW-0285">Flavoprotein</keyword>
<dbReference type="SUPFAM" id="SSF103473">
    <property type="entry name" value="MFS general substrate transporter"/>
    <property type="match status" value="1"/>
</dbReference>
<evidence type="ECO:0000256" key="7">
    <source>
        <dbReference type="ARBA" id="ARBA00022989"/>
    </source>
</evidence>
<dbReference type="InterPro" id="IPR020846">
    <property type="entry name" value="MFS_dom"/>
</dbReference>
<dbReference type="RefSeq" id="XP_015411527.1">
    <property type="nucleotide sequence ID" value="XM_015546559.1"/>
</dbReference>
<dbReference type="OrthoDB" id="3639251at2759"/>
<evidence type="ECO:0000259" key="13">
    <source>
        <dbReference type="PROSITE" id="PS50850"/>
    </source>
</evidence>
<protein>
    <recommendedName>
        <fullName evidence="13">Major facilitator superfamily (MFS) profile domain-containing protein</fullName>
    </recommendedName>
</protein>
<dbReference type="FunFam" id="1.20.1250.20:FF:000065">
    <property type="entry name" value="Putative MFS pantothenate transporter"/>
    <property type="match status" value="1"/>
</dbReference>
<evidence type="ECO:0000256" key="11">
    <source>
        <dbReference type="SAM" id="MobiDB-lite"/>
    </source>
</evidence>
<organism evidence="14 15">
    <name type="scientific">Aspergillus nomiae NRRL (strain ATCC 15546 / NRRL 13137 / CBS 260.88 / M93)</name>
    <dbReference type="NCBI Taxonomy" id="1509407"/>
    <lineage>
        <taxon>Eukaryota</taxon>
        <taxon>Fungi</taxon>
        <taxon>Dikarya</taxon>
        <taxon>Ascomycota</taxon>
        <taxon>Pezizomycotina</taxon>
        <taxon>Eurotiomycetes</taxon>
        <taxon>Eurotiomycetidae</taxon>
        <taxon>Eurotiales</taxon>
        <taxon>Aspergillaceae</taxon>
        <taxon>Aspergillus</taxon>
        <taxon>Aspergillus subgen. Circumdati</taxon>
    </lineage>
</organism>
<keyword evidence="3" id="KW-1003">Cell membrane</keyword>
<evidence type="ECO:0000256" key="1">
    <source>
        <dbReference type="ARBA" id="ARBA00004651"/>
    </source>
</evidence>
<dbReference type="InterPro" id="IPR000960">
    <property type="entry name" value="Flavin_mOase"/>
</dbReference>
<dbReference type="GO" id="GO:0050661">
    <property type="term" value="F:NADP binding"/>
    <property type="evidence" value="ECO:0007669"/>
    <property type="project" value="InterPro"/>
</dbReference>
<dbReference type="PROSITE" id="PS50850">
    <property type="entry name" value="MFS"/>
    <property type="match status" value="1"/>
</dbReference>
<feature type="transmembrane region" description="Helical" evidence="12">
    <location>
        <begin position="663"/>
        <end position="685"/>
    </location>
</feature>
<dbReference type="PANTHER" id="PTHR43791:SF39">
    <property type="entry name" value="TRANSPORTER LIZ1_SEO1, PUTATIVE (AFU_ORTHOLOGUE AFUA_3G00980)-RELATED"/>
    <property type="match status" value="1"/>
</dbReference>
<evidence type="ECO:0000256" key="9">
    <source>
        <dbReference type="ARBA" id="ARBA00023136"/>
    </source>
</evidence>
<comment type="similarity">
    <text evidence="10">Belongs to the major facilitator superfamily. Allantoate permease family.</text>
</comment>
<keyword evidence="8" id="KW-0560">Oxidoreductase</keyword>
<gene>
    <name evidence="14" type="ORF">ANOM_001302</name>
</gene>
<dbReference type="Proteomes" id="UP000037505">
    <property type="component" value="Unassembled WGS sequence"/>
</dbReference>
<dbReference type="FunFam" id="1.20.1250.20:FF:000386">
    <property type="entry name" value="MFS general substrate transporter"/>
    <property type="match status" value="1"/>
</dbReference>
<sequence length="1027" mass="115551">MVIASKSKQIHNSNIMTRTQIRKVAVIGAGISGVVSAGHLLAAGFDVTVFERNKFAGGVWLYDERQPVEPQYPATKPSETDQPAKDGHQKETFVLEHAPPGPCYEGLRNNVPTPLIRVKLNAWPEGTPDFVSHDVIKDYIQDTSRKAKVDDVTIYGARVKDLRKRDDKWEVVWSTVHENDQSDTVVELEEISVFDAIIVASGHYHAPRIPDIPGLSEAKSHWGSRIMHSKGYRKAEGFENKNVLLVGGGVSSTDIAKEIGPVAKTVYQSTRNGDFDLPEAMLPDNGVRIGEISHFDIESDKGTISDDEPLPLTIHLKSGQKLCGIDRVIICTGYHITLPFLRDYHSDDTPAELADERILVTDGTQVHNLHKDIFYIPDPTLAFIGVPYYTATFTLFEFQAIVATQVFSGIAKIPSEDIMRLEYLAKIKEVGSGKKFHSLKDKEEFYVRDLLQWVNDDRATYGLGPLEGHSPQWLEAKEVHRKWIQDRWQETGRRDSGVGELPVLASHREIPSAFETDNMAPSQAIAEERAIDSTSDIVQKAPKRKWVSYIWDTFDKSPEERKLMFKLDSAILTFASLGYFIKYLDQININNAFVSGMKEDLGMYGNELNYMQACWTVGYVIGEIPSNILLTRIRPRYWLPAMELLWTVLTFASSRCNSATQFYVLRFFIGLAESTFYPGMQYLIGSWYRKDELAKRSCIFHTSSGIASMFSGYLMAAVYNLEGRGGFRGWQWLFIVDGIISLPVALSGFVLLPDVPEISNPWYLTKEEVALSQKRMQLEGRKNREPYTKSKLKKIFTSWHIYLLTVLYITFNNGAAGSQPVFQQWLKHSTDPKYSVGQINAYPTTTAAVQVVTTLAYAWSSDTFLNGRRWPPIIFGAIVNIISYVSLAVWDIPNGWKWTCYIIAGAGYGLSGLCMALTKYNSWAHEICSDDNEERSLVIGSMNEMAYVFQAWLPQVVWQQVDAPQYRKGFITVSILSVILIGTALLIRMLHLKETRVKAKTPRAESEESSIAGTENGGHVQEGVGKI</sequence>
<evidence type="ECO:0000256" key="8">
    <source>
        <dbReference type="ARBA" id="ARBA00023002"/>
    </source>
</evidence>
<feature type="transmembrane region" description="Helical" evidence="12">
    <location>
        <begin position="799"/>
        <end position="819"/>
    </location>
</feature>
<dbReference type="PRINTS" id="PR00370">
    <property type="entry name" value="FMOXYGENASE"/>
</dbReference>
<dbReference type="Pfam" id="PF07690">
    <property type="entry name" value="MFS_1"/>
    <property type="match status" value="1"/>
</dbReference>
<evidence type="ECO:0000313" key="14">
    <source>
        <dbReference type="EMBL" id="KNG90604.1"/>
    </source>
</evidence>
<dbReference type="GO" id="GO:0050660">
    <property type="term" value="F:flavin adenine dinucleotide binding"/>
    <property type="evidence" value="ECO:0007669"/>
    <property type="project" value="InterPro"/>
</dbReference>
<dbReference type="Gene3D" id="3.50.50.60">
    <property type="entry name" value="FAD/NAD(P)-binding domain"/>
    <property type="match status" value="2"/>
</dbReference>
<dbReference type="Gene3D" id="1.20.1250.20">
    <property type="entry name" value="MFS general substrate transporter like domains"/>
    <property type="match status" value="2"/>
</dbReference>
<dbReference type="GO" id="GO:0022857">
    <property type="term" value="F:transmembrane transporter activity"/>
    <property type="evidence" value="ECO:0007669"/>
    <property type="project" value="InterPro"/>
</dbReference>
<dbReference type="GO" id="GO:0004499">
    <property type="term" value="F:N,N-dimethylaniline monooxygenase activity"/>
    <property type="evidence" value="ECO:0007669"/>
    <property type="project" value="InterPro"/>
</dbReference>
<evidence type="ECO:0000256" key="5">
    <source>
        <dbReference type="ARBA" id="ARBA00022692"/>
    </source>
</evidence>
<dbReference type="Pfam" id="PF13450">
    <property type="entry name" value="NAD_binding_8"/>
    <property type="match status" value="1"/>
</dbReference>
<keyword evidence="7 12" id="KW-1133">Transmembrane helix</keyword>
<dbReference type="EMBL" id="JNOM01000011">
    <property type="protein sequence ID" value="KNG90604.1"/>
    <property type="molecule type" value="Genomic_DNA"/>
</dbReference>
<dbReference type="InterPro" id="IPR036188">
    <property type="entry name" value="FAD/NAD-bd_sf"/>
</dbReference>
<feature type="transmembrane region" description="Helical" evidence="12">
    <location>
        <begin position="697"/>
        <end position="718"/>
    </location>
</feature>
<dbReference type="PANTHER" id="PTHR43791">
    <property type="entry name" value="PERMEASE-RELATED"/>
    <property type="match status" value="1"/>
</dbReference>
<dbReference type="InterPro" id="IPR036259">
    <property type="entry name" value="MFS_trans_sf"/>
</dbReference>
<comment type="subcellular location">
    <subcellularLocation>
        <location evidence="1">Cell membrane</location>
        <topology evidence="1">Multi-pass membrane protein</topology>
    </subcellularLocation>
</comment>
<dbReference type="InterPro" id="IPR011701">
    <property type="entry name" value="MFS"/>
</dbReference>
<evidence type="ECO:0000256" key="6">
    <source>
        <dbReference type="ARBA" id="ARBA00022827"/>
    </source>
</evidence>
<keyword evidence="5 12" id="KW-0812">Transmembrane</keyword>
<comment type="caution">
    <text evidence="14">The sequence shown here is derived from an EMBL/GenBank/DDBJ whole genome shotgun (WGS) entry which is preliminary data.</text>
</comment>
<dbReference type="AlphaFoldDB" id="A0A0L1JFN7"/>
<keyword evidence="15" id="KW-1185">Reference proteome</keyword>
<keyword evidence="9 12" id="KW-0472">Membrane</keyword>
<keyword evidence="2" id="KW-0813">Transport</keyword>
<keyword evidence="6" id="KW-0274">FAD</keyword>
<feature type="transmembrane region" description="Helical" evidence="12">
    <location>
        <begin position="870"/>
        <end position="890"/>
    </location>
</feature>
<accession>A0A0L1JFN7</accession>
<proteinExistence type="inferred from homology"/>
<evidence type="ECO:0000313" key="15">
    <source>
        <dbReference type="Proteomes" id="UP000037505"/>
    </source>
</evidence>
<evidence type="ECO:0000256" key="3">
    <source>
        <dbReference type="ARBA" id="ARBA00022475"/>
    </source>
</evidence>
<dbReference type="SUPFAM" id="SSF51905">
    <property type="entry name" value="FAD/NAD(P)-binding domain"/>
    <property type="match status" value="2"/>
</dbReference>
<dbReference type="GO" id="GO:0005886">
    <property type="term" value="C:plasma membrane"/>
    <property type="evidence" value="ECO:0007669"/>
    <property type="project" value="UniProtKB-SubCell"/>
</dbReference>
<dbReference type="GeneID" id="26803106"/>
<evidence type="ECO:0000256" key="10">
    <source>
        <dbReference type="ARBA" id="ARBA00037968"/>
    </source>
</evidence>
<feature type="transmembrane region" description="Helical" evidence="12">
    <location>
        <begin position="896"/>
        <end position="917"/>
    </location>
</feature>
<feature type="transmembrane region" description="Helical" evidence="12">
    <location>
        <begin position="730"/>
        <end position="752"/>
    </location>
</feature>
<dbReference type="Pfam" id="PF00743">
    <property type="entry name" value="FMO-like"/>
    <property type="match status" value="2"/>
</dbReference>
<evidence type="ECO:0000256" key="2">
    <source>
        <dbReference type="ARBA" id="ARBA00022448"/>
    </source>
</evidence>
<dbReference type="InterPro" id="IPR020946">
    <property type="entry name" value="Flavin_mOase-like"/>
</dbReference>